<dbReference type="SUPFAM" id="SSF46785">
    <property type="entry name" value="Winged helix' DNA-binding domain"/>
    <property type="match status" value="1"/>
</dbReference>
<accession>A0A5B7WQH5</accession>
<keyword evidence="1" id="KW-0805">Transcription regulation</keyword>
<dbReference type="NCBIfam" id="NF033788">
    <property type="entry name" value="HTH_metalloreg"/>
    <property type="match status" value="1"/>
</dbReference>
<evidence type="ECO:0000256" key="1">
    <source>
        <dbReference type="ARBA" id="ARBA00023015"/>
    </source>
</evidence>
<proteinExistence type="predicted"/>
<dbReference type="CDD" id="cd00090">
    <property type="entry name" value="HTH_ARSR"/>
    <property type="match status" value="1"/>
</dbReference>
<dbReference type="SMART" id="SM00418">
    <property type="entry name" value="HTH_ARSR"/>
    <property type="match status" value="1"/>
</dbReference>
<protein>
    <submittedName>
        <fullName evidence="5">ArsR family transcriptional regulator</fullName>
    </submittedName>
</protein>
<gene>
    <name evidence="5" type="ORF">GcLGCM259_0503</name>
</gene>
<dbReference type="InterPro" id="IPR036390">
    <property type="entry name" value="WH_DNA-bd_sf"/>
</dbReference>
<dbReference type="GO" id="GO:0003677">
    <property type="term" value="F:DNA binding"/>
    <property type="evidence" value="ECO:0007669"/>
    <property type="project" value="UniProtKB-KW"/>
</dbReference>
<dbReference type="KEGG" id="gcr:GcLGCM259_0503"/>
<dbReference type="GO" id="GO:0003700">
    <property type="term" value="F:DNA-binding transcription factor activity"/>
    <property type="evidence" value="ECO:0007669"/>
    <property type="project" value="InterPro"/>
</dbReference>
<dbReference type="Gene3D" id="1.10.10.10">
    <property type="entry name" value="Winged helix-like DNA-binding domain superfamily/Winged helix DNA-binding domain"/>
    <property type="match status" value="1"/>
</dbReference>
<evidence type="ECO:0000259" key="4">
    <source>
        <dbReference type="PROSITE" id="PS50987"/>
    </source>
</evidence>
<name>A0A5B7WQH5_9MICC</name>
<dbReference type="InterPro" id="IPR036388">
    <property type="entry name" value="WH-like_DNA-bd_sf"/>
</dbReference>
<keyword evidence="3" id="KW-0804">Transcription</keyword>
<evidence type="ECO:0000256" key="2">
    <source>
        <dbReference type="ARBA" id="ARBA00023125"/>
    </source>
</evidence>
<dbReference type="Proteomes" id="UP000307000">
    <property type="component" value="Chromosome"/>
</dbReference>
<dbReference type="PRINTS" id="PR00778">
    <property type="entry name" value="HTHARSR"/>
</dbReference>
<evidence type="ECO:0000256" key="3">
    <source>
        <dbReference type="ARBA" id="ARBA00023163"/>
    </source>
</evidence>
<feature type="domain" description="HTH arsR-type" evidence="4">
    <location>
        <begin position="12"/>
        <end position="107"/>
    </location>
</feature>
<dbReference type="PROSITE" id="PS50987">
    <property type="entry name" value="HTH_ARSR_2"/>
    <property type="match status" value="1"/>
</dbReference>
<dbReference type="PANTHER" id="PTHR43132">
    <property type="entry name" value="ARSENICAL RESISTANCE OPERON REPRESSOR ARSR-RELATED"/>
    <property type="match status" value="1"/>
</dbReference>
<keyword evidence="2" id="KW-0238">DNA-binding</keyword>
<dbReference type="InterPro" id="IPR051011">
    <property type="entry name" value="Metal_resp_trans_reg"/>
</dbReference>
<organism evidence="5 6">
    <name type="scientific">Glutamicibacter creatinolyticus</name>
    <dbReference type="NCBI Taxonomy" id="162496"/>
    <lineage>
        <taxon>Bacteria</taxon>
        <taxon>Bacillati</taxon>
        <taxon>Actinomycetota</taxon>
        <taxon>Actinomycetes</taxon>
        <taxon>Micrococcales</taxon>
        <taxon>Micrococcaceae</taxon>
        <taxon>Glutamicibacter</taxon>
    </lineage>
</organism>
<keyword evidence="6" id="KW-1185">Reference proteome</keyword>
<dbReference type="EMBL" id="CP034412">
    <property type="protein sequence ID" value="QCY46268.1"/>
    <property type="molecule type" value="Genomic_DNA"/>
</dbReference>
<dbReference type="InterPro" id="IPR011991">
    <property type="entry name" value="ArsR-like_HTH"/>
</dbReference>
<dbReference type="Pfam" id="PF01022">
    <property type="entry name" value="HTH_5"/>
    <property type="match status" value="1"/>
</dbReference>
<evidence type="ECO:0000313" key="6">
    <source>
        <dbReference type="Proteomes" id="UP000307000"/>
    </source>
</evidence>
<sequence length="130" mass="14298">MAIIESVTDEDAGAVTRRRTAALFHCLADPMRLMILEHLKTGEHKVKELTEHLGLAQSTVSAHLACLREGNLVKARSVGRSSLYSLNDEAGLQTLLKHAGPLVRAERGEHHWLDEHEGPNSNQEALHSVP</sequence>
<dbReference type="AlphaFoldDB" id="A0A5B7WQH5"/>
<evidence type="ECO:0000313" key="5">
    <source>
        <dbReference type="EMBL" id="QCY46268.1"/>
    </source>
</evidence>
<dbReference type="InterPro" id="IPR001845">
    <property type="entry name" value="HTH_ArsR_DNA-bd_dom"/>
</dbReference>
<dbReference type="PANTHER" id="PTHR43132:SF2">
    <property type="entry name" value="ARSENICAL RESISTANCE OPERON REPRESSOR ARSR-RELATED"/>
    <property type="match status" value="1"/>
</dbReference>
<reference evidence="5 6" key="1">
    <citation type="submission" date="2018-12" db="EMBL/GenBank/DDBJ databases">
        <title>Complete Genome Sequence of Glutamicibacter creatinolyticus strain LGCM259,isolated from an abscess of a 12-year-old mare in Italy.</title>
        <authorList>
            <person name="Santos R.G."/>
            <person name="Silva A.L."/>
            <person name="Seyffert N."/>
            <person name="Castro T.L.P."/>
            <person name="Attili A.R."/>
            <person name="Rifici C."/>
            <person name="Mazzullo G."/>
            <person name="Brenig B."/>
            <person name="Venanzi F."/>
            <person name="Azevedo V."/>
        </authorList>
    </citation>
    <scope>NUCLEOTIDE SEQUENCE [LARGE SCALE GENOMIC DNA]</scope>
    <source>
        <strain evidence="5 6">LGCM 259</strain>
    </source>
</reference>